<keyword evidence="1" id="KW-0472">Membrane</keyword>
<keyword evidence="1" id="KW-1133">Transmembrane helix</keyword>
<keyword evidence="1" id="KW-0812">Transmembrane</keyword>
<protein>
    <submittedName>
        <fullName evidence="2">Uncharacterized protein</fullName>
    </submittedName>
</protein>
<proteinExistence type="predicted"/>
<evidence type="ECO:0000313" key="3">
    <source>
        <dbReference type="Proteomes" id="UP000229041"/>
    </source>
</evidence>
<accession>A0A2M8G9V4</accession>
<gene>
    <name evidence="2" type="ORF">CO014_00590</name>
</gene>
<dbReference type="AlphaFoldDB" id="A0A2M8G9V4"/>
<sequence>MKKGFWITAGLSGVAVLFAFFFFVIWRPTLIYRDAEKGNNTTVKIDQKTAGKEEVKPPESGITVSSFIQDAEIPKGLEFKPFFDEEQKKISETFLERFSALANPPIFAPESASVFFPSQSTSTKKEQSVASVPEATSTEIILSLTDEEFHFLYPYDFIASLMEAQNILIKEYDPNYEPLSKIETDSQVRFVEEKIVASLLSIGMITSEKAEISLTTIRFTLPQLQLEELKNRKSFILNQSFMSFLLLKRPPLEGSFFVGLIEKLYSVLFLKAEAKACGYCYDLPECYQVGASGLAGTNTFKIFCNCTGCLTSLGCLSSCTGKAAIWDPTTMICGC</sequence>
<reference evidence="3" key="1">
    <citation type="submission" date="2017-09" db="EMBL/GenBank/DDBJ databases">
        <title>Depth-based differentiation of microbial function through sediment-hosted aquifers and enrichment of novel symbionts in the deep terrestrial subsurface.</title>
        <authorList>
            <person name="Probst A.J."/>
            <person name="Ladd B."/>
            <person name="Jarett J.K."/>
            <person name="Geller-Mcgrath D.E."/>
            <person name="Sieber C.M.K."/>
            <person name="Emerson J.B."/>
            <person name="Anantharaman K."/>
            <person name="Thomas B.C."/>
            <person name="Malmstrom R."/>
            <person name="Stieglmeier M."/>
            <person name="Klingl A."/>
            <person name="Woyke T."/>
            <person name="Ryan C.M."/>
            <person name="Banfield J.F."/>
        </authorList>
    </citation>
    <scope>NUCLEOTIDE SEQUENCE [LARGE SCALE GENOMIC DNA]</scope>
</reference>
<organism evidence="2 3">
    <name type="scientific">Candidatus Tagabacteria bacterium CG_4_8_14_3_um_filter_41_8</name>
    <dbReference type="NCBI Taxonomy" id="1975018"/>
    <lineage>
        <taxon>Bacteria</taxon>
        <taxon>Candidatus Tagaibacteriota</taxon>
    </lineage>
</organism>
<comment type="caution">
    <text evidence="2">The sequence shown here is derived from an EMBL/GenBank/DDBJ whole genome shotgun (WGS) entry which is preliminary data.</text>
</comment>
<dbReference type="EMBL" id="PFQR01000016">
    <property type="protein sequence ID" value="PJC70084.1"/>
    <property type="molecule type" value="Genomic_DNA"/>
</dbReference>
<evidence type="ECO:0000313" key="2">
    <source>
        <dbReference type="EMBL" id="PJC70084.1"/>
    </source>
</evidence>
<evidence type="ECO:0000256" key="1">
    <source>
        <dbReference type="SAM" id="Phobius"/>
    </source>
</evidence>
<feature type="transmembrane region" description="Helical" evidence="1">
    <location>
        <begin position="6"/>
        <end position="26"/>
    </location>
</feature>
<name>A0A2M8G9V4_9BACT</name>
<dbReference type="Proteomes" id="UP000229041">
    <property type="component" value="Unassembled WGS sequence"/>
</dbReference>